<evidence type="ECO:0000313" key="3">
    <source>
        <dbReference type="Proteomes" id="UP000027138"/>
    </source>
</evidence>
<proteinExistence type="predicted"/>
<dbReference type="SUPFAM" id="SSF81383">
    <property type="entry name" value="F-box domain"/>
    <property type="match status" value="1"/>
</dbReference>
<dbReference type="InterPro" id="IPR055290">
    <property type="entry name" value="At3g26010-like"/>
</dbReference>
<protein>
    <recommendedName>
        <fullName evidence="1">F-box domain-containing protein</fullName>
    </recommendedName>
</protein>
<sequence>METVSCSITRKGKRLPLCFRVTTINDVPDCLIIEILLRLPLKSAKHCMLVSKHWYALMSTPYFAHRFLQLNYTSVLLMSYEDFDNGIKKLLVTYQKWIFRSQALSLSVLPCDYLPCEPEAEPASVVASCQDLLLCCSRLGSKSVYFICNPTTGRWTQLPPSPPPHKQTRHGFIFQGCGTSFKYAVVRIPYFAELRFCNDLKVQIFISDSANWSEKLLTCRSKVFGWPLLNCSGIPHKGMLFWISCFLNVLIGIDPFNEGESPRLIDLPPGAFSIRINKSLAVCKGILRLLEIKDDFTKDVLSIRVWDLKDYEQVEWCLEHDISFFGLQSKNPTWFQCKQSVKLLASDSNNGDIVYFMMGRSTVVSCNLHMQTLDVICDNIIVEAFDKAFVYALPWQPTFIPSLPLQNRCYDI</sequence>
<dbReference type="Pfam" id="PF24750">
    <property type="entry name" value="b-prop_At3g26010-like"/>
    <property type="match status" value="1"/>
</dbReference>
<dbReference type="InterPro" id="IPR036047">
    <property type="entry name" value="F-box-like_dom_sf"/>
</dbReference>
<dbReference type="EMBL" id="KK914347">
    <property type="protein sequence ID" value="KDP39731.1"/>
    <property type="molecule type" value="Genomic_DNA"/>
</dbReference>
<evidence type="ECO:0000313" key="2">
    <source>
        <dbReference type="EMBL" id="KDP39731.1"/>
    </source>
</evidence>
<dbReference type="InterPro" id="IPR001810">
    <property type="entry name" value="F-box_dom"/>
</dbReference>
<dbReference type="AlphaFoldDB" id="A0A067KU70"/>
<keyword evidence="3" id="KW-1185">Reference proteome</keyword>
<feature type="domain" description="F-box" evidence="1">
    <location>
        <begin position="27"/>
        <end position="67"/>
    </location>
</feature>
<dbReference type="KEGG" id="jcu:105632713"/>
<dbReference type="Proteomes" id="UP000027138">
    <property type="component" value="Unassembled WGS sequence"/>
</dbReference>
<dbReference type="InterPro" id="IPR056592">
    <property type="entry name" value="Beta-prop_At3g26010-like"/>
</dbReference>
<dbReference type="Gene3D" id="1.20.1280.50">
    <property type="match status" value="1"/>
</dbReference>
<gene>
    <name evidence="2" type="ORF">JCGZ_02751</name>
</gene>
<dbReference type="Pfam" id="PF00646">
    <property type="entry name" value="F-box"/>
    <property type="match status" value="1"/>
</dbReference>
<dbReference type="PANTHER" id="PTHR35546:SF130">
    <property type="entry name" value="EXPRESSED PROTEIN"/>
    <property type="match status" value="1"/>
</dbReference>
<dbReference type="SMART" id="SM00256">
    <property type="entry name" value="FBOX"/>
    <property type="match status" value="1"/>
</dbReference>
<dbReference type="STRING" id="180498.A0A067KU70"/>
<accession>A0A067KU70</accession>
<evidence type="ECO:0000259" key="1">
    <source>
        <dbReference type="SMART" id="SM00256"/>
    </source>
</evidence>
<name>A0A067KU70_JATCU</name>
<reference evidence="2 3" key="1">
    <citation type="journal article" date="2014" name="PLoS ONE">
        <title>Global Analysis of Gene Expression Profiles in Physic Nut (Jatropha curcas L.) Seedlings Exposed to Salt Stress.</title>
        <authorList>
            <person name="Zhang L."/>
            <person name="Zhang C."/>
            <person name="Wu P."/>
            <person name="Chen Y."/>
            <person name="Li M."/>
            <person name="Jiang H."/>
            <person name="Wu G."/>
        </authorList>
    </citation>
    <scope>NUCLEOTIDE SEQUENCE [LARGE SCALE GENOMIC DNA]</scope>
    <source>
        <strain evidence="3">cv. GZQX0401</strain>
        <tissue evidence="2">Young leaves</tissue>
    </source>
</reference>
<organism evidence="2 3">
    <name type="scientific">Jatropha curcas</name>
    <name type="common">Barbados nut</name>
    <dbReference type="NCBI Taxonomy" id="180498"/>
    <lineage>
        <taxon>Eukaryota</taxon>
        <taxon>Viridiplantae</taxon>
        <taxon>Streptophyta</taxon>
        <taxon>Embryophyta</taxon>
        <taxon>Tracheophyta</taxon>
        <taxon>Spermatophyta</taxon>
        <taxon>Magnoliopsida</taxon>
        <taxon>eudicotyledons</taxon>
        <taxon>Gunneridae</taxon>
        <taxon>Pentapetalae</taxon>
        <taxon>rosids</taxon>
        <taxon>fabids</taxon>
        <taxon>Malpighiales</taxon>
        <taxon>Euphorbiaceae</taxon>
        <taxon>Crotonoideae</taxon>
        <taxon>Jatropheae</taxon>
        <taxon>Jatropha</taxon>
    </lineage>
</organism>
<dbReference type="OrthoDB" id="1157305at2759"/>
<dbReference type="PANTHER" id="PTHR35546">
    <property type="entry name" value="F-BOX PROTEIN INTERACTION DOMAIN PROTEIN-RELATED"/>
    <property type="match status" value="1"/>
</dbReference>